<dbReference type="AlphaFoldDB" id="A0AAU7AWU0"/>
<keyword evidence="2" id="KW-1133">Transmembrane helix</keyword>
<reference evidence="3" key="1">
    <citation type="submission" date="2022-12" db="EMBL/GenBank/DDBJ databases">
        <title>Paraconexibacter alkalitolerans sp. nov. and Baekduia alba sp. nov., isolated from soil and emended description of the genera Paraconexibacter (Chun et al., 2020) and Baekduia (An et al., 2020).</title>
        <authorList>
            <person name="Vieira S."/>
            <person name="Huber K.J."/>
            <person name="Geppert A."/>
            <person name="Wolf J."/>
            <person name="Neumann-Schaal M."/>
            <person name="Muesken M."/>
            <person name="Overmann J."/>
        </authorList>
    </citation>
    <scope>NUCLEOTIDE SEQUENCE</scope>
    <source>
        <strain evidence="3">AEG42_29</strain>
    </source>
</reference>
<feature type="compositionally biased region" description="Basic residues" evidence="1">
    <location>
        <begin position="151"/>
        <end position="162"/>
    </location>
</feature>
<evidence type="ECO:0000256" key="2">
    <source>
        <dbReference type="SAM" id="Phobius"/>
    </source>
</evidence>
<organism evidence="3">
    <name type="scientific">Paraconexibacter sp. AEG42_29</name>
    <dbReference type="NCBI Taxonomy" id="2997339"/>
    <lineage>
        <taxon>Bacteria</taxon>
        <taxon>Bacillati</taxon>
        <taxon>Actinomycetota</taxon>
        <taxon>Thermoleophilia</taxon>
        <taxon>Solirubrobacterales</taxon>
        <taxon>Paraconexibacteraceae</taxon>
        <taxon>Paraconexibacter</taxon>
    </lineage>
</organism>
<sequence length="267" mass="28869">MEPRVRSLRGRSRITGMTPDHVLEDDADFLQPQPQRTAPPADRAPQHESAMPQPASATGLSSRGQLRRDPPGRTPAPDLRQDSRGTGTRRRPASGPLAGLVAVAAAAALAVIIVVVATGGSDRPPTPASSDAGRRAPRATPRVVAAPKPRVTVKRTRARRDRRGPSRSAAYPASVRQAPRREAQRPRSRRPAAAPRARVTRPRARPSSAMRAPRRTSPAAVRPAPPRPAATRPAQVRRRVQTPRRVPVPRRREWGGTMTGREFGAGR</sequence>
<dbReference type="KEGG" id="parq:DSM112329_02943"/>
<feature type="region of interest" description="Disordered" evidence="1">
    <location>
        <begin position="119"/>
        <end position="267"/>
    </location>
</feature>
<evidence type="ECO:0000256" key="1">
    <source>
        <dbReference type="SAM" id="MobiDB-lite"/>
    </source>
</evidence>
<dbReference type="EMBL" id="CP114014">
    <property type="protein sequence ID" value="XAY06081.1"/>
    <property type="molecule type" value="Genomic_DNA"/>
</dbReference>
<name>A0AAU7AWU0_9ACTN</name>
<proteinExistence type="predicted"/>
<feature type="region of interest" description="Disordered" evidence="1">
    <location>
        <begin position="1"/>
        <end position="94"/>
    </location>
</feature>
<keyword evidence="2" id="KW-0472">Membrane</keyword>
<evidence type="ECO:0000313" key="3">
    <source>
        <dbReference type="EMBL" id="XAY06081.1"/>
    </source>
</evidence>
<keyword evidence="2" id="KW-0812">Transmembrane</keyword>
<accession>A0AAU7AWU0</accession>
<protein>
    <submittedName>
        <fullName evidence="3">Uncharacterized protein</fullName>
    </submittedName>
</protein>
<feature type="compositionally biased region" description="Polar residues" evidence="1">
    <location>
        <begin position="55"/>
        <end position="64"/>
    </location>
</feature>
<feature type="transmembrane region" description="Helical" evidence="2">
    <location>
        <begin position="97"/>
        <end position="117"/>
    </location>
</feature>
<feature type="compositionally biased region" description="Low complexity" evidence="1">
    <location>
        <begin position="205"/>
        <end position="222"/>
    </location>
</feature>
<feature type="compositionally biased region" description="Low complexity" evidence="1">
    <location>
        <begin position="138"/>
        <end position="150"/>
    </location>
</feature>
<gene>
    <name evidence="3" type="ORF">DSM112329_02943</name>
</gene>
<feature type="compositionally biased region" description="Basic residues" evidence="1">
    <location>
        <begin position="1"/>
        <end position="12"/>
    </location>
</feature>